<keyword evidence="2" id="KW-0285">Flavoprotein</keyword>
<dbReference type="PRINTS" id="PR00368">
    <property type="entry name" value="FADPNR"/>
</dbReference>
<evidence type="ECO:0000256" key="2">
    <source>
        <dbReference type="ARBA" id="ARBA00022630"/>
    </source>
</evidence>
<evidence type="ECO:0000256" key="1">
    <source>
        <dbReference type="ARBA" id="ARBA00005272"/>
    </source>
</evidence>
<proteinExistence type="inferred from homology"/>
<protein>
    <submittedName>
        <fullName evidence="7">NADH dehydrogenase</fullName>
    </submittedName>
</protein>
<dbReference type="InterPro" id="IPR036188">
    <property type="entry name" value="FAD/NAD-bd_sf"/>
</dbReference>
<gene>
    <name evidence="7" type="ORF">JD82_02593</name>
</gene>
<reference evidence="7 8" key="1">
    <citation type="submission" date="2019-07" db="EMBL/GenBank/DDBJ databases">
        <title>R&amp;d 2014.</title>
        <authorList>
            <person name="Klenk H.-P."/>
        </authorList>
    </citation>
    <scope>NUCLEOTIDE SEQUENCE [LARGE SCALE GENOMIC DNA]</scope>
    <source>
        <strain evidence="7 8">DSM 43194</strain>
    </source>
</reference>
<dbReference type="RefSeq" id="WP_030531667.1">
    <property type="nucleotide sequence ID" value="NZ_JOIJ01000005.1"/>
</dbReference>
<dbReference type="PANTHER" id="PTHR43706:SF45">
    <property type="entry name" value="NADH DEHYDROGENASE-LIKE PROTEIN RV1812C"/>
    <property type="match status" value="1"/>
</dbReference>
<dbReference type="Pfam" id="PF07992">
    <property type="entry name" value="Pyr_redox_2"/>
    <property type="match status" value="1"/>
</dbReference>
<dbReference type="Proteomes" id="UP000317303">
    <property type="component" value="Unassembled WGS sequence"/>
</dbReference>
<dbReference type="GO" id="GO:0003954">
    <property type="term" value="F:NADH dehydrogenase activity"/>
    <property type="evidence" value="ECO:0007669"/>
    <property type="project" value="InterPro"/>
</dbReference>
<dbReference type="EMBL" id="VLJV01000001">
    <property type="protein sequence ID" value="TWH20745.1"/>
    <property type="molecule type" value="Genomic_DNA"/>
</dbReference>
<accession>A0A660CIH1</accession>
<keyword evidence="3" id="KW-0274">FAD</keyword>
<evidence type="ECO:0000256" key="4">
    <source>
        <dbReference type="ARBA" id="ARBA00023002"/>
    </source>
</evidence>
<dbReference type="SUPFAM" id="SSF51905">
    <property type="entry name" value="FAD/NAD(P)-binding domain"/>
    <property type="match status" value="1"/>
</dbReference>
<evidence type="ECO:0000259" key="6">
    <source>
        <dbReference type="Pfam" id="PF07992"/>
    </source>
</evidence>
<comment type="caution">
    <text evidence="7">The sequence shown here is derived from an EMBL/GenBank/DDBJ whole genome shotgun (WGS) entry which is preliminary data.</text>
</comment>
<evidence type="ECO:0000313" key="7">
    <source>
        <dbReference type="EMBL" id="TWH20745.1"/>
    </source>
</evidence>
<keyword evidence="8" id="KW-1185">Reference proteome</keyword>
<evidence type="ECO:0000256" key="5">
    <source>
        <dbReference type="ARBA" id="ARBA00023027"/>
    </source>
</evidence>
<keyword evidence="5" id="KW-0520">NAD</keyword>
<dbReference type="InterPro" id="IPR045024">
    <property type="entry name" value="NDH-2"/>
</dbReference>
<evidence type="ECO:0000256" key="3">
    <source>
        <dbReference type="ARBA" id="ARBA00022827"/>
    </source>
</evidence>
<evidence type="ECO:0000313" key="8">
    <source>
        <dbReference type="Proteomes" id="UP000317303"/>
    </source>
</evidence>
<comment type="similarity">
    <text evidence="1">Belongs to the NADH dehydrogenase family.</text>
</comment>
<organism evidence="7 8">
    <name type="scientific">Prauserella rugosa</name>
    <dbReference type="NCBI Taxonomy" id="43354"/>
    <lineage>
        <taxon>Bacteria</taxon>
        <taxon>Bacillati</taxon>
        <taxon>Actinomycetota</taxon>
        <taxon>Actinomycetes</taxon>
        <taxon>Pseudonocardiales</taxon>
        <taxon>Pseudonocardiaceae</taxon>
        <taxon>Prauserella</taxon>
    </lineage>
</organism>
<name>A0A660CIH1_9PSEU</name>
<feature type="domain" description="FAD/NAD(P)-binding" evidence="6">
    <location>
        <begin position="9"/>
        <end position="337"/>
    </location>
</feature>
<keyword evidence="4" id="KW-0560">Oxidoreductase</keyword>
<dbReference type="Gene3D" id="3.50.50.100">
    <property type="match status" value="1"/>
</dbReference>
<sequence>MAVKSEPTRILILGGGYVGLYTALGLQKKLRANEASVTIVDPQPHMTYQPFLPEAAAGSIEPRHVVVPLRRVLRRCHVLTARVNKVEHERKTVTVEAADGHIEQLGYDVLVVALGSVPRLLPIPGLAEQGIGIKTVGEAIYLRNHVLTKLDEASSTLDPDLRKRLLTFTVVGGGFAGIEALAELEDMTRFATRYYSNIEPEDVRWVLVEAAGRILPEVRDTLGVWTVEQLEKRGIEVYLSTAAKSFENGHVVLSDGTEFDSDTIIWTAGVKANPVVAGSDLPTDKRGRLEATAALNVVGHSDVWTAGDVAAVPDLSRTEDDPTATCPPNAQHAVRQARHLSKNIIASLRGGKPTDYYHKNLGAVAGLGLHKGVADAMKMKIKGFPAWLFHRAYHVHAMPTFNRKVRILLDWALGGLFRRETISLGQINNPKEEFTRASKS</sequence>
<dbReference type="InterPro" id="IPR023753">
    <property type="entry name" value="FAD/NAD-binding_dom"/>
</dbReference>
<dbReference type="OrthoDB" id="9781621at2"/>
<dbReference type="PANTHER" id="PTHR43706">
    <property type="entry name" value="NADH DEHYDROGENASE"/>
    <property type="match status" value="1"/>
</dbReference>
<dbReference type="AlphaFoldDB" id="A0A660CIH1"/>